<sequence length="139" mass="14888">MTAFALLVFAGAPIVYFASIFLLALFEMIAAGAGMLYALPTAAVIGMIGTATGHRWARWLLVLSCAAGIAWVAPWGWMLRDLERDGGVSISETYEGLSLSWAVLVALAGLLLLLPSVGRWQAAVRADRRQRRAAPTLAE</sequence>
<accession>A0AA87REL1</accession>
<evidence type="ECO:0000256" key="1">
    <source>
        <dbReference type="SAM" id="Phobius"/>
    </source>
</evidence>
<feature type="transmembrane region" description="Helical" evidence="1">
    <location>
        <begin position="60"/>
        <end position="79"/>
    </location>
</feature>
<evidence type="ECO:0000313" key="2">
    <source>
        <dbReference type="EMBL" id="GEK81292.1"/>
    </source>
</evidence>
<keyword evidence="1" id="KW-0812">Transmembrane</keyword>
<feature type="transmembrane region" description="Helical" evidence="1">
    <location>
        <begin position="27"/>
        <end position="48"/>
    </location>
</feature>
<dbReference type="Proteomes" id="UP000321749">
    <property type="component" value="Unassembled WGS sequence"/>
</dbReference>
<evidence type="ECO:0000313" key="3">
    <source>
        <dbReference type="Proteomes" id="UP000321749"/>
    </source>
</evidence>
<name>A0AA87REL1_9MICO</name>
<dbReference type="EMBL" id="BJUU01000024">
    <property type="protein sequence ID" value="GEK81292.1"/>
    <property type="molecule type" value="Genomic_DNA"/>
</dbReference>
<feature type="transmembrane region" description="Helical" evidence="1">
    <location>
        <begin position="99"/>
        <end position="122"/>
    </location>
</feature>
<organism evidence="2 3">
    <name type="scientific">Agrococcus baldri</name>
    <dbReference type="NCBI Taxonomy" id="153730"/>
    <lineage>
        <taxon>Bacteria</taxon>
        <taxon>Bacillati</taxon>
        <taxon>Actinomycetota</taxon>
        <taxon>Actinomycetes</taxon>
        <taxon>Micrococcales</taxon>
        <taxon>Microbacteriaceae</taxon>
        <taxon>Agrococcus</taxon>
    </lineage>
</organism>
<dbReference type="AlphaFoldDB" id="A0AA87REL1"/>
<comment type="caution">
    <text evidence="2">The sequence shown here is derived from an EMBL/GenBank/DDBJ whole genome shotgun (WGS) entry which is preliminary data.</text>
</comment>
<keyword evidence="3" id="KW-1185">Reference proteome</keyword>
<reference evidence="2 3" key="1">
    <citation type="submission" date="2019-07" db="EMBL/GenBank/DDBJ databases">
        <title>Whole genome shotgun sequence of Agrococcus baldri NBRC 103055.</title>
        <authorList>
            <person name="Hosoyama A."/>
            <person name="Uohara A."/>
            <person name="Ohji S."/>
            <person name="Ichikawa N."/>
        </authorList>
    </citation>
    <scope>NUCLEOTIDE SEQUENCE [LARGE SCALE GENOMIC DNA]</scope>
    <source>
        <strain evidence="2 3">NBRC 103055</strain>
    </source>
</reference>
<proteinExistence type="predicted"/>
<keyword evidence="1" id="KW-1133">Transmembrane helix</keyword>
<gene>
    <name evidence="2" type="ORF">ABA31_26430</name>
</gene>
<keyword evidence="1" id="KW-0472">Membrane</keyword>
<protein>
    <submittedName>
        <fullName evidence="2">Uncharacterized protein</fullName>
    </submittedName>
</protein>